<reference evidence="1 2" key="1">
    <citation type="submission" date="2016-05" db="EMBL/GenBank/DDBJ databases">
        <authorList>
            <person name="Lavstsen T."/>
            <person name="Jespersen J.S."/>
        </authorList>
    </citation>
    <scope>NUCLEOTIDE SEQUENCE [LARGE SCALE GENOMIC DNA]</scope>
    <source>
        <strain evidence="1 2">SM-5815</strain>
    </source>
</reference>
<comment type="caution">
    <text evidence="1">The sequence shown here is derived from an EMBL/GenBank/DDBJ whole genome shotgun (WGS) entry which is preliminary data.</text>
</comment>
<proteinExistence type="predicted"/>
<dbReference type="RefSeq" id="WP_111113511.1">
    <property type="nucleotide sequence ID" value="NZ_LXXM01000217.1"/>
</dbReference>
<protein>
    <submittedName>
        <fullName evidence="1">Uncharacterized protein</fullName>
    </submittedName>
</protein>
<organism evidence="1 2">
    <name type="scientific">Stenotrophomonas maltophilia</name>
    <name type="common">Pseudomonas maltophilia</name>
    <name type="synonym">Xanthomonas maltophilia</name>
    <dbReference type="NCBI Taxonomy" id="40324"/>
    <lineage>
        <taxon>Bacteria</taxon>
        <taxon>Pseudomonadati</taxon>
        <taxon>Pseudomonadota</taxon>
        <taxon>Gammaproteobacteria</taxon>
        <taxon>Lysobacterales</taxon>
        <taxon>Lysobacteraceae</taxon>
        <taxon>Stenotrophomonas</taxon>
        <taxon>Stenotrophomonas maltophilia group</taxon>
    </lineage>
</organism>
<accession>A0A2W6HXC4</accession>
<dbReference type="Proteomes" id="UP000249614">
    <property type="component" value="Unassembled WGS sequence"/>
</dbReference>
<sequence length="80" mass="8708">MSRVIYSILDWVCDQIRGYEAAHGNKPDQILVTPEQAIGLLYAAWKGTSAASVDPVELVRQGGVFVLGVPLKLFEVGHGR</sequence>
<gene>
    <name evidence="1" type="ORF">A7X83_15690</name>
</gene>
<dbReference type="EMBL" id="LXXM01000217">
    <property type="protein sequence ID" value="PZS88160.1"/>
    <property type="molecule type" value="Genomic_DNA"/>
</dbReference>
<evidence type="ECO:0000313" key="1">
    <source>
        <dbReference type="EMBL" id="PZS88160.1"/>
    </source>
</evidence>
<dbReference type="AlphaFoldDB" id="A0A2W6HXC4"/>
<evidence type="ECO:0000313" key="2">
    <source>
        <dbReference type="Proteomes" id="UP000249614"/>
    </source>
</evidence>
<name>A0A2W6HXC4_STEMA</name>